<accession>A0A7U4E577</accession>
<dbReference type="InterPro" id="IPR021398">
    <property type="entry name" value="DUF3037"/>
</dbReference>
<evidence type="ECO:0008006" key="3">
    <source>
        <dbReference type="Google" id="ProtNLM"/>
    </source>
</evidence>
<dbReference type="Pfam" id="PF11236">
    <property type="entry name" value="DUF3037"/>
    <property type="match status" value="1"/>
</dbReference>
<dbReference type="KEGG" id="rsi:Runsl_1857"/>
<name>A0A7U4E577_RUNSL</name>
<dbReference type="EMBL" id="CP002859">
    <property type="protein sequence ID" value="AEI48281.1"/>
    <property type="molecule type" value="Genomic_DNA"/>
</dbReference>
<reference evidence="1 2" key="2">
    <citation type="journal article" date="2012" name="Stand. Genomic Sci.">
        <title>Complete genome sequence of the aquatic bacterium Runella slithyformis type strain (LSU 4(T)).</title>
        <authorList>
            <person name="Copeland A."/>
            <person name="Zhang X."/>
            <person name="Misra M."/>
            <person name="Lapidus A."/>
            <person name="Nolan M."/>
            <person name="Lucas S."/>
            <person name="Deshpande S."/>
            <person name="Cheng J.F."/>
            <person name="Tapia R."/>
            <person name="Goodwin L.A."/>
            <person name="Pitluck S."/>
            <person name="Liolios K."/>
            <person name="Pagani I."/>
            <person name="Ivanova N."/>
            <person name="Mikhailova N."/>
            <person name="Pati A."/>
            <person name="Chen A."/>
            <person name="Palaniappan K."/>
            <person name="Land M."/>
            <person name="Hauser L."/>
            <person name="Pan C."/>
            <person name="Jeffries C.D."/>
            <person name="Detter J.C."/>
            <person name="Brambilla E.M."/>
            <person name="Rohde M."/>
            <person name="Djao O.D."/>
            <person name="Goker M."/>
            <person name="Sikorski J."/>
            <person name="Tindall B.J."/>
            <person name="Woyke T."/>
            <person name="Bristow J."/>
            <person name="Eisen J.A."/>
            <person name="Markowitz V."/>
            <person name="Hugenholtz P."/>
            <person name="Kyrpides N.C."/>
            <person name="Klenk H.P."/>
            <person name="Mavromatis K."/>
        </authorList>
    </citation>
    <scope>NUCLEOTIDE SEQUENCE [LARGE SCALE GENOMIC DNA]</scope>
    <source>
        <strain evidence="2">ATCC 29530 / DSM 19594 / LMG 11500 / NCIMB 11436 / LSU 4</strain>
    </source>
</reference>
<dbReference type="Proteomes" id="UP000000493">
    <property type="component" value="Chromosome"/>
</dbReference>
<gene>
    <name evidence="1" type="ordered locus">Runsl_1857</name>
</gene>
<reference evidence="2" key="1">
    <citation type="submission" date="2011-06" db="EMBL/GenBank/DDBJ databases">
        <title>The complete genome of chromosome of Runella slithyformis DSM 19594.</title>
        <authorList>
            <consortium name="US DOE Joint Genome Institute (JGI-PGF)"/>
            <person name="Lucas S."/>
            <person name="Han J."/>
            <person name="Lapidus A."/>
            <person name="Bruce D."/>
            <person name="Goodwin L."/>
            <person name="Pitluck S."/>
            <person name="Peters L."/>
            <person name="Kyrpides N."/>
            <person name="Mavromatis K."/>
            <person name="Ivanova N."/>
            <person name="Ovchinnikova G."/>
            <person name="Zhang X."/>
            <person name="Misra M."/>
            <person name="Detter J.C."/>
            <person name="Tapia R."/>
            <person name="Han C."/>
            <person name="Land M."/>
            <person name="Hauser L."/>
            <person name="Markowitz V."/>
            <person name="Cheng J.-F."/>
            <person name="Hugenholtz P."/>
            <person name="Woyke T."/>
            <person name="Wu D."/>
            <person name="Tindall B."/>
            <person name="Faehrich R."/>
            <person name="Brambilla E."/>
            <person name="Klenk H.-P."/>
            <person name="Eisen J.A."/>
        </authorList>
    </citation>
    <scope>NUCLEOTIDE SEQUENCE [LARGE SCALE GENOMIC DNA]</scope>
    <source>
        <strain evidence="2">ATCC 29530 / DSM 19594 / LMG 11500 / NCIMB 11436 / LSU 4</strain>
    </source>
</reference>
<protein>
    <recommendedName>
        <fullName evidence="3">DUF3037 domain-containing protein</fullName>
    </recommendedName>
</protein>
<keyword evidence="2" id="KW-1185">Reference proteome</keyword>
<evidence type="ECO:0000313" key="2">
    <source>
        <dbReference type="Proteomes" id="UP000000493"/>
    </source>
</evidence>
<evidence type="ECO:0000313" key="1">
    <source>
        <dbReference type="EMBL" id="AEI48281.1"/>
    </source>
</evidence>
<proteinExistence type="predicted"/>
<organism evidence="1 2">
    <name type="scientific">Runella slithyformis (strain ATCC 29530 / DSM 19594 / LMG 11500 / NCIMB 11436 / LSU 4)</name>
    <dbReference type="NCBI Taxonomy" id="761193"/>
    <lineage>
        <taxon>Bacteria</taxon>
        <taxon>Pseudomonadati</taxon>
        <taxon>Bacteroidota</taxon>
        <taxon>Cytophagia</taxon>
        <taxon>Cytophagales</taxon>
        <taxon>Spirosomataceae</taxon>
        <taxon>Runella</taxon>
    </lineage>
</organism>
<dbReference type="AlphaFoldDB" id="A0A7U4E577"/>
<sequence length="278" mass="32850">MKKYQYQVLRYVHDQFTGEFVNVGVVVYSPQESFLKAAVCQRFNRITSLFPAANWRFISKLVKSFERSILSYSNRHQLEYETPDTLLSITKTILPPDDSALVLTEVRFGIDIDMESALRGLFDSLVDRYISSNEQSLSDDDVWRKKYKSYFDQYKITEKLVPHNVDTKNDTIKFDKAWKNEIWHFYQPISFDLQNNESIKNKVYRWSGILREMDTALEKVHITFMAILPKHQEKMYDFITHALDTDSESLKVELVQEDEAENLARRISAQMQEHFKNN</sequence>
<dbReference type="RefSeq" id="WP_013927594.1">
    <property type="nucleotide sequence ID" value="NC_015703.1"/>
</dbReference>